<dbReference type="AlphaFoldDB" id="A0A7I8DGS8"/>
<feature type="domain" description="Calcineurin-like phosphoesterase" evidence="3">
    <location>
        <begin position="42"/>
        <end position="207"/>
    </location>
</feature>
<accession>A0A7I8DGS8</accession>
<protein>
    <submittedName>
        <fullName evidence="4">Putative metallophosphoesterase YkoQ</fullName>
    </submittedName>
</protein>
<evidence type="ECO:0000256" key="2">
    <source>
        <dbReference type="ARBA" id="ARBA00022801"/>
    </source>
</evidence>
<dbReference type="Pfam" id="PF00149">
    <property type="entry name" value="Metallophos"/>
    <property type="match status" value="1"/>
</dbReference>
<dbReference type="Proteomes" id="UP000593802">
    <property type="component" value="Chromosome"/>
</dbReference>
<dbReference type="InterPro" id="IPR029052">
    <property type="entry name" value="Metallo-depent_PP-like"/>
</dbReference>
<keyword evidence="2" id="KW-0378">Hydrolase</keyword>
<dbReference type="PANTHER" id="PTHR31302">
    <property type="entry name" value="TRANSMEMBRANE PROTEIN WITH METALLOPHOSPHOESTERASE DOMAIN-RELATED"/>
    <property type="match status" value="1"/>
</dbReference>
<dbReference type="GO" id="GO:0046872">
    <property type="term" value="F:metal ion binding"/>
    <property type="evidence" value="ECO:0007669"/>
    <property type="project" value="UniProtKB-KW"/>
</dbReference>
<dbReference type="GO" id="GO:0008758">
    <property type="term" value="F:UDP-2,3-diacylglucosamine hydrolase activity"/>
    <property type="evidence" value="ECO:0007669"/>
    <property type="project" value="TreeGrafter"/>
</dbReference>
<dbReference type="KEGG" id="eff:skT53_19860"/>
<proteinExistence type="predicted"/>
<evidence type="ECO:0000313" key="4">
    <source>
        <dbReference type="EMBL" id="BCJ87001.1"/>
    </source>
</evidence>
<dbReference type="GO" id="GO:0016020">
    <property type="term" value="C:membrane"/>
    <property type="evidence" value="ECO:0007669"/>
    <property type="project" value="GOC"/>
</dbReference>
<dbReference type="SUPFAM" id="SSF56300">
    <property type="entry name" value="Metallo-dependent phosphatases"/>
    <property type="match status" value="1"/>
</dbReference>
<evidence type="ECO:0000259" key="3">
    <source>
        <dbReference type="Pfam" id="PF00149"/>
    </source>
</evidence>
<reference evidence="4 5" key="1">
    <citation type="submission" date="2020-08" db="EMBL/GenBank/DDBJ databases">
        <title>Complete Genome Sequence of Effusibacillus dendaii Strain skT53, Isolated from Farmland soil.</title>
        <authorList>
            <person name="Konishi T."/>
            <person name="Kawasaki H."/>
        </authorList>
    </citation>
    <scope>NUCLEOTIDE SEQUENCE [LARGE SCALE GENOMIC DNA]</scope>
    <source>
        <strain evidence="5">skT53</strain>
    </source>
</reference>
<name>A0A7I8DGS8_9BACL</name>
<dbReference type="EMBL" id="AP023366">
    <property type="protein sequence ID" value="BCJ87001.1"/>
    <property type="molecule type" value="Genomic_DNA"/>
</dbReference>
<dbReference type="InterPro" id="IPR004843">
    <property type="entry name" value="Calcineurin-like_PHP"/>
</dbReference>
<dbReference type="PANTHER" id="PTHR31302:SF31">
    <property type="entry name" value="PHOSPHODIESTERASE YAEI"/>
    <property type="match status" value="1"/>
</dbReference>
<evidence type="ECO:0000313" key="5">
    <source>
        <dbReference type="Proteomes" id="UP000593802"/>
    </source>
</evidence>
<dbReference type="InterPro" id="IPR051158">
    <property type="entry name" value="Metallophosphoesterase_sf"/>
</dbReference>
<dbReference type="RefSeq" id="WP_200756581.1">
    <property type="nucleotide sequence ID" value="NZ_AP023366.1"/>
</dbReference>
<keyword evidence="1" id="KW-0479">Metal-binding</keyword>
<sequence>MVWLIVGGLILLMLVYSYFNTFRMVLREVEHTIPHKSGFGPLRILQLSDLHMERQSISPQRLRNLALATKPDLIVLTGDYLDRYHNIEKCVEYLKRVVTVNPKYGTYVVFGNHDHYLGERICELQAALEKIGCRVLCNESETIETEGAPLTVIGIDDHCLGKSDIPKSYQNVPSEGIHLVLAHDPNTILAMNESHPADYILSGHFHGGQFNLIPYLHRVMGFGELPKHDILKGMHRVNGKTIYISEGLGQSGLNVRLRSRPEITLHTLRTGRPDVAPAAAKTSETFAPALDGGY</sequence>
<evidence type="ECO:0000256" key="1">
    <source>
        <dbReference type="ARBA" id="ARBA00022723"/>
    </source>
</evidence>
<gene>
    <name evidence="4" type="primary">ykoQ</name>
    <name evidence="4" type="ORF">skT53_19860</name>
</gene>
<dbReference type="Gene3D" id="3.60.21.10">
    <property type="match status" value="1"/>
</dbReference>
<organism evidence="4 5">
    <name type="scientific">Effusibacillus dendaii</name>
    <dbReference type="NCBI Taxonomy" id="2743772"/>
    <lineage>
        <taxon>Bacteria</taxon>
        <taxon>Bacillati</taxon>
        <taxon>Bacillota</taxon>
        <taxon>Bacilli</taxon>
        <taxon>Bacillales</taxon>
        <taxon>Alicyclobacillaceae</taxon>
        <taxon>Effusibacillus</taxon>
    </lineage>
</organism>
<keyword evidence="5" id="KW-1185">Reference proteome</keyword>
<dbReference type="GO" id="GO:0009245">
    <property type="term" value="P:lipid A biosynthetic process"/>
    <property type="evidence" value="ECO:0007669"/>
    <property type="project" value="TreeGrafter"/>
</dbReference>